<reference evidence="2 3" key="1">
    <citation type="submission" date="2019-06" db="EMBL/GenBank/DDBJ databases">
        <title>Lysobacter alkalisoli sp. nov. isolated from saline-alkali soil.</title>
        <authorList>
            <person name="Sun J.-Q."/>
            <person name="Xu L."/>
        </authorList>
    </citation>
    <scope>NUCLEOTIDE SEQUENCE [LARGE SCALE GENOMIC DNA]</scope>
    <source>
        <strain evidence="2 3">SJ-36</strain>
    </source>
</reference>
<organism evidence="2 3">
    <name type="scientific">Marilutibacter alkalisoli</name>
    <dbReference type="NCBI Taxonomy" id="2591633"/>
    <lineage>
        <taxon>Bacteria</taxon>
        <taxon>Pseudomonadati</taxon>
        <taxon>Pseudomonadota</taxon>
        <taxon>Gammaproteobacteria</taxon>
        <taxon>Lysobacterales</taxon>
        <taxon>Lysobacteraceae</taxon>
        <taxon>Marilutibacter</taxon>
    </lineage>
</organism>
<proteinExistence type="predicted"/>
<accession>A0A514BVQ3</accession>
<dbReference type="OrthoDB" id="5981244at2"/>
<feature type="region of interest" description="Disordered" evidence="1">
    <location>
        <begin position="376"/>
        <end position="413"/>
    </location>
</feature>
<evidence type="ECO:0000256" key="1">
    <source>
        <dbReference type="SAM" id="MobiDB-lite"/>
    </source>
</evidence>
<name>A0A514BVQ3_9GAMM</name>
<evidence type="ECO:0000313" key="3">
    <source>
        <dbReference type="Proteomes" id="UP000317199"/>
    </source>
</evidence>
<dbReference type="KEGG" id="lyj:FKV23_16120"/>
<keyword evidence="3" id="KW-1185">Reference proteome</keyword>
<dbReference type="Proteomes" id="UP000317199">
    <property type="component" value="Chromosome"/>
</dbReference>
<dbReference type="EMBL" id="CP041242">
    <property type="protein sequence ID" value="QDH71450.1"/>
    <property type="molecule type" value="Genomic_DNA"/>
</dbReference>
<evidence type="ECO:0000313" key="2">
    <source>
        <dbReference type="EMBL" id="QDH71450.1"/>
    </source>
</evidence>
<dbReference type="AlphaFoldDB" id="A0A514BVQ3"/>
<sequence>MTLGAALLLGCGQGSAPEADVGANAGRSGALDLAVETDIVEQDAAERVSSDAGIGGRASPEVEDPRALYELEHWRHAWHVAVRDHLRAHAAAGDGRAQLALAVLPLESTRKPTDPTMLALHEKKRKADRAEAFARALEMMPDDPLANWLAAAECDPVDPSCDRQAWDARLQALEPDNAAVWLSELQRAQAAGDDAAVDAALERMAQASFQDAHVTDLSRMLADQLAAVASPVPSPQVAAAAGEQMGLGRPATADEMKLVEVNATWAAFALPAFQGLTRACRPPLPPARTGLCQGAASRVASGDTLIERLIGLVTQVRLSAGSAGGAVWRESLRQHYWQHEALSRQFQQGVPVGYTERMLQQGEMAAIQWLLEQRGQSQSPPGWLPSNPRQRALVITGRDPHGDENAPVPPPPP</sequence>
<protein>
    <submittedName>
        <fullName evidence="2">Uncharacterized protein</fullName>
    </submittedName>
</protein>
<gene>
    <name evidence="2" type="ORF">FKV23_16120</name>
</gene>